<sequence length="340" mass="35899">MAPDLPKTFKALVFKEKGAPLELQDLPLSPPSAGQVLVKVVACGVCHSDAFEQQGHLWNSFPIVPGHEIVGDVVAVGDGVTRFKGGERVGGPWHGGHDGTCRACNRGNFQMCDNAKVNGVSFNGGYAEYTTLQEEAVVRLDAKYDAAEIAPLLCAGVTVFNGLRKLHIEQGNLVAVQGLGGLGHLAVQYSRAMGYKTVAISRGGDKKDFAHKLGAHIYIDQSKEDAVQKLQELGGAAAIISTAPNGPAMKAIHYGLGVGGKFLCLAPVGPVEFDTGFLVQKGASIQGWPSGHALDSEEAVAFADSHGIKCMVEKFPLKDGGKAFDTMLEGSVRFRSVLTM</sequence>
<evidence type="ECO:0000256" key="7">
    <source>
        <dbReference type="RuleBase" id="RU361277"/>
    </source>
</evidence>
<accession>A0A420YK20</accession>
<evidence type="ECO:0000259" key="8">
    <source>
        <dbReference type="SMART" id="SM00829"/>
    </source>
</evidence>
<name>A0A420YK20_9PEZI</name>
<comment type="similarity">
    <text evidence="2 7">Belongs to the zinc-containing alcohol dehydrogenase family.</text>
</comment>
<dbReference type="AlphaFoldDB" id="A0A420YK20"/>
<protein>
    <recommendedName>
        <fullName evidence="8">Enoyl reductase (ER) domain-containing protein</fullName>
    </recommendedName>
</protein>
<dbReference type="Proteomes" id="UP000275385">
    <property type="component" value="Unassembled WGS sequence"/>
</dbReference>
<dbReference type="SUPFAM" id="SSF51735">
    <property type="entry name" value="NAD(P)-binding Rossmann-fold domains"/>
    <property type="match status" value="1"/>
</dbReference>
<dbReference type="Pfam" id="PF08240">
    <property type="entry name" value="ADH_N"/>
    <property type="match status" value="1"/>
</dbReference>
<dbReference type="EMBL" id="QVQW01000005">
    <property type="protein sequence ID" value="RKU48224.1"/>
    <property type="molecule type" value="Genomic_DNA"/>
</dbReference>
<dbReference type="Gene3D" id="3.40.50.720">
    <property type="entry name" value="NAD(P)-binding Rossmann-like Domain"/>
    <property type="match status" value="1"/>
</dbReference>
<dbReference type="PROSITE" id="PS00059">
    <property type="entry name" value="ADH_ZINC"/>
    <property type="match status" value="1"/>
</dbReference>
<keyword evidence="6" id="KW-0520">NAD</keyword>
<dbReference type="OrthoDB" id="1560166at2759"/>
<reference evidence="9 10" key="1">
    <citation type="submission" date="2018-08" db="EMBL/GenBank/DDBJ databases">
        <title>Draft genome of the lignicolous fungus Coniochaeta pulveracea.</title>
        <authorList>
            <person name="Borstlap C.J."/>
            <person name="De Witt R.N."/>
            <person name="Botha A."/>
            <person name="Volschenk H."/>
        </authorList>
    </citation>
    <scope>NUCLEOTIDE SEQUENCE [LARGE SCALE GENOMIC DNA]</scope>
    <source>
        <strain evidence="9 10">CAB683</strain>
    </source>
</reference>
<comment type="caution">
    <text evidence="9">The sequence shown here is derived from an EMBL/GenBank/DDBJ whole genome shotgun (WGS) entry which is preliminary data.</text>
</comment>
<evidence type="ECO:0000256" key="2">
    <source>
        <dbReference type="ARBA" id="ARBA00008072"/>
    </source>
</evidence>
<keyword evidence="4 7" id="KW-0862">Zinc</keyword>
<feature type="domain" description="Enoyl reductase (ER)" evidence="8">
    <location>
        <begin position="18"/>
        <end position="338"/>
    </location>
</feature>
<dbReference type="SUPFAM" id="SSF50129">
    <property type="entry name" value="GroES-like"/>
    <property type="match status" value="1"/>
</dbReference>
<evidence type="ECO:0000256" key="1">
    <source>
        <dbReference type="ARBA" id="ARBA00001947"/>
    </source>
</evidence>
<dbReference type="InterPro" id="IPR013154">
    <property type="entry name" value="ADH-like_N"/>
</dbReference>
<dbReference type="SMART" id="SM00829">
    <property type="entry name" value="PKS_ER"/>
    <property type="match status" value="1"/>
</dbReference>
<gene>
    <name evidence="9" type="ORF">DL546_003008</name>
</gene>
<dbReference type="PANTHER" id="PTHR42940">
    <property type="entry name" value="ALCOHOL DEHYDROGENASE 1-RELATED"/>
    <property type="match status" value="1"/>
</dbReference>
<comment type="cofactor">
    <cofactor evidence="1 7">
        <name>Zn(2+)</name>
        <dbReference type="ChEBI" id="CHEBI:29105"/>
    </cofactor>
</comment>
<dbReference type="Pfam" id="PF00107">
    <property type="entry name" value="ADH_zinc_N"/>
    <property type="match status" value="1"/>
</dbReference>
<dbReference type="InterPro" id="IPR002328">
    <property type="entry name" value="ADH_Zn_CS"/>
</dbReference>
<dbReference type="InterPro" id="IPR020843">
    <property type="entry name" value="ER"/>
</dbReference>
<evidence type="ECO:0000313" key="10">
    <source>
        <dbReference type="Proteomes" id="UP000275385"/>
    </source>
</evidence>
<keyword evidence="5" id="KW-0560">Oxidoreductase</keyword>
<dbReference type="GO" id="GO:0005737">
    <property type="term" value="C:cytoplasm"/>
    <property type="evidence" value="ECO:0007669"/>
    <property type="project" value="TreeGrafter"/>
</dbReference>
<dbReference type="PANTHER" id="PTHR42940:SF7">
    <property type="entry name" value="ALCOHOL DEHYDROGENASE-LIKE N-TERMINAL DOMAIN-CONTAINING PROTEIN"/>
    <property type="match status" value="1"/>
</dbReference>
<evidence type="ECO:0000256" key="5">
    <source>
        <dbReference type="ARBA" id="ARBA00023002"/>
    </source>
</evidence>
<evidence type="ECO:0000256" key="3">
    <source>
        <dbReference type="ARBA" id="ARBA00022723"/>
    </source>
</evidence>
<dbReference type="GO" id="GO:0008270">
    <property type="term" value="F:zinc ion binding"/>
    <property type="evidence" value="ECO:0007669"/>
    <property type="project" value="InterPro"/>
</dbReference>
<proteinExistence type="inferred from homology"/>
<dbReference type="STRING" id="177199.A0A420YK20"/>
<evidence type="ECO:0000256" key="4">
    <source>
        <dbReference type="ARBA" id="ARBA00022833"/>
    </source>
</evidence>
<evidence type="ECO:0000256" key="6">
    <source>
        <dbReference type="ARBA" id="ARBA00023027"/>
    </source>
</evidence>
<dbReference type="InterPro" id="IPR013149">
    <property type="entry name" value="ADH-like_C"/>
</dbReference>
<dbReference type="GO" id="GO:0004022">
    <property type="term" value="F:alcohol dehydrogenase (NAD+) activity"/>
    <property type="evidence" value="ECO:0007669"/>
    <property type="project" value="TreeGrafter"/>
</dbReference>
<dbReference type="InterPro" id="IPR011032">
    <property type="entry name" value="GroES-like_sf"/>
</dbReference>
<evidence type="ECO:0000313" key="9">
    <source>
        <dbReference type="EMBL" id="RKU48224.1"/>
    </source>
</evidence>
<dbReference type="CDD" id="cd08296">
    <property type="entry name" value="CAD_like"/>
    <property type="match status" value="1"/>
</dbReference>
<keyword evidence="10" id="KW-1185">Reference proteome</keyword>
<keyword evidence="3 7" id="KW-0479">Metal-binding</keyword>
<dbReference type="FunFam" id="3.40.50.720:FF:000039">
    <property type="entry name" value="Alcohol dehydrogenase AdhP"/>
    <property type="match status" value="1"/>
</dbReference>
<dbReference type="InterPro" id="IPR036291">
    <property type="entry name" value="NAD(P)-bd_dom_sf"/>
</dbReference>
<organism evidence="9 10">
    <name type="scientific">Coniochaeta pulveracea</name>
    <dbReference type="NCBI Taxonomy" id="177199"/>
    <lineage>
        <taxon>Eukaryota</taxon>
        <taxon>Fungi</taxon>
        <taxon>Dikarya</taxon>
        <taxon>Ascomycota</taxon>
        <taxon>Pezizomycotina</taxon>
        <taxon>Sordariomycetes</taxon>
        <taxon>Sordariomycetidae</taxon>
        <taxon>Coniochaetales</taxon>
        <taxon>Coniochaetaceae</taxon>
        <taxon>Coniochaeta</taxon>
    </lineage>
</organism>
<dbReference type="Gene3D" id="3.90.180.10">
    <property type="entry name" value="Medium-chain alcohol dehydrogenases, catalytic domain"/>
    <property type="match status" value="1"/>
</dbReference>